<dbReference type="Pfam" id="PF25168">
    <property type="entry name" value="Beta-prop_WDR36-Utp21_2nd"/>
    <property type="match status" value="1"/>
</dbReference>
<dbReference type="InterPro" id="IPR011047">
    <property type="entry name" value="Quinoprotein_ADH-like_sf"/>
</dbReference>
<dbReference type="GeneID" id="14537543"/>
<dbReference type="InterPro" id="IPR059157">
    <property type="entry name" value="WDR36-Utp21_N"/>
</dbReference>
<dbReference type="Gene3D" id="2.130.10.10">
    <property type="entry name" value="YVTN repeat-like/Quinoprotein amine dehydrogenase"/>
    <property type="match status" value="2"/>
</dbReference>
<feature type="domain" description="WDR36/Utp21 C-terminal" evidence="4">
    <location>
        <begin position="725"/>
        <end position="938"/>
    </location>
</feature>
<organism evidence="6 7">
    <name type="scientific">Candida orthopsilosis (strain 90-125)</name>
    <name type="common">Yeast</name>
    <dbReference type="NCBI Taxonomy" id="1136231"/>
    <lineage>
        <taxon>Eukaryota</taxon>
        <taxon>Fungi</taxon>
        <taxon>Dikarya</taxon>
        <taxon>Ascomycota</taxon>
        <taxon>Saccharomycotina</taxon>
        <taxon>Pichiomycetes</taxon>
        <taxon>Debaryomycetaceae</taxon>
        <taxon>Candida/Lodderomyces clade</taxon>
        <taxon>Candida</taxon>
    </lineage>
</organism>
<protein>
    <submittedName>
        <fullName evidence="6">Utp21 U3 snoRNP protein</fullName>
    </submittedName>
</protein>
<evidence type="ECO:0000313" key="6">
    <source>
        <dbReference type="EMBL" id="CCG21412.1"/>
    </source>
</evidence>
<dbReference type="SUPFAM" id="SSF50998">
    <property type="entry name" value="Quinoprotein alcohol dehydrogenase-like"/>
    <property type="match status" value="1"/>
</dbReference>
<feature type="domain" description="WDR36/Utp21 N-terminal" evidence="5">
    <location>
        <begin position="54"/>
        <end position="336"/>
    </location>
</feature>
<dbReference type="PROSITE" id="PS50082">
    <property type="entry name" value="WD_REPEATS_2"/>
    <property type="match status" value="1"/>
</dbReference>
<dbReference type="InterPro" id="IPR015943">
    <property type="entry name" value="WD40/YVTN_repeat-like_dom_sf"/>
</dbReference>
<dbReference type="HOGENOM" id="CLU_002774_2_0_1"/>
<dbReference type="Proteomes" id="UP000005018">
    <property type="component" value="Chromosome 1"/>
</dbReference>
<dbReference type="eggNOG" id="KOG1539">
    <property type="taxonomic scope" value="Eukaryota"/>
</dbReference>
<evidence type="ECO:0000256" key="3">
    <source>
        <dbReference type="PROSITE-ProRule" id="PRU00221"/>
    </source>
</evidence>
<dbReference type="Pfam" id="PF04192">
    <property type="entry name" value="Utp21"/>
    <property type="match status" value="1"/>
</dbReference>
<evidence type="ECO:0000313" key="7">
    <source>
        <dbReference type="Proteomes" id="UP000005018"/>
    </source>
</evidence>
<dbReference type="GO" id="GO:0032040">
    <property type="term" value="C:small-subunit processome"/>
    <property type="evidence" value="ECO:0007669"/>
    <property type="project" value="InterPro"/>
</dbReference>
<accession>H8WXA7</accession>
<dbReference type="SMART" id="SM00320">
    <property type="entry name" value="WD40"/>
    <property type="match status" value="9"/>
</dbReference>
<dbReference type="FunFam" id="2.130.10.10:FF:000410">
    <property type="entry name" value="U3 small nucleolar RNA-associated protein 21"/>
    <property type="match status" value="1"/>
</dbReference>
<evidence type="ECO:0000259" key="5">
    <source>
        <dbReference type="Pfam" id="PF25171"/>
    </source>
</evidence>
<dbReference type="PANTHER" id="PTHR22840">
    <property type="entry name" value="WD REPEAT-CONTAINING PROTEIN 36"/>
    <property type="match status" value="1"/>
</dbReference>
<feature type="repeat" description="WD" evidence="3">
    <location>
        <begin position="594"/>
        <end position="635"/>
    </location>
</feature>
<gene>
    <name evidence="6" type="ORF">CORT_0A10270</name>
</gene>
<dbReference type="InterPro" id="IPR007319">
    <property type="entry name" value="WDR36/Utp21_C"/>
</dbReference>
<dbReference type="OrthoDB" id="10250769at2759"/>
<proteinExistence type="predicted"/>
<sequence length="939" mass="103084">MVELFDKKRKIEGDSAVKKAPKPSRIFSPFRVLGNVTDSTPFAIGTLGSTFYAVTSTGRTFQIYDLATLHLLFVSQSQTKSKITCFATHHHYVFAAYGNEIGVYRRGRLEKTLTCETTGVITHLCYFGEYLVAGSTEGDLLVFKKSEGSKYPSELYSVLKAVNASVDGDIVGIVHPPTYLNKIAVATTTSVLIVNVRSGKVLFKSPQHQFGEENISCIECAPALDIVAVGTSTGDIFIFNLRKGTILGDKITTSGSESSFKVTSISFRTDGEPHLVAGLNNGDLYFHDLDKNSRVHILRNAHKESFGGVAKAQFLNGQPIVLTNGGDNHLKEFVFDPSLTSTNSSIITPPRHLRSRGGHSAPPVAITFPEEDRTHFILSASRDRSFWSFSLRKDAQAQEFSQRMHKSKDGKRQAGVIASLKEKFPEIIAVSSSEARTGDWENIITAHKDEPFARTWDSSTKRVGRNVLNTVDQGFCKAVCISQCGNFGLVGSSFGGIGVYNLQSGLLRKKYILHKQAVTGLAIDGMNRKMVSCGLDGIVGFYDFGKSKYLGKLQLDTPITSMVYHKQSDLIACTLDDLSIVVIDVTTQKVVRVLIGHSNRISGLDFSPDGRWIVSVGLDSTLRTWDLPTGGCIDGVVLPVVATSVKFSPLGDLIATTHVSGNGISLWTNRAQFKPVSTRHIEEEEFSTILLPNAAGDGGSTILDGALDEEQDKDEYALGKYDSKSQINESLITLSLGPRTKFTTLIHLDAIKQNNKPKEAIKKPEKAPFFLSLSGEAVGDRASVAEGSQHKEVQGSAKEDSRLLSLSEANGHSFESEFTKSLRSSAERNDYASFLEYLVKLSPATLDLEIRSLNSQPPYQEMTNFIRALIIGLKGNTNFELIETIFSLYFKVHGDIVHQTEESSDLRITLNEYTQVSQEMNEKMDEAVKYCSSVINFIL</sequence>
<name>H8WXA7_CANO9</name>
<dbReference type="AlphaFoldDB" id="H8WXA7"/>
<keyword evidence="1 3" id="KW-0853">WD repeat</keyword>
<evidence type="ECO:0000259" key="4">
    <source>
        <dbReference type="Pfam" id="PF04192"/>
    </source>
</evidence>
<dbReference type="PROSITE" id="PS00678">
    <property type="entry name" value="WD_REPEATS_1"/>
    <property type="match status" value="1"/>
</dbReference>
<keyword evidence="7" id="KW-1185">Reference proteome</keyword>
<dbReference type="RefSeq" id="XP_003866851.1">
    <property type="nucleotide sequence ID" value="XM_003866803.1"/>
</dbReference>
<dbReference type="SUPFAM" id="SSF101908">
    <property type="entry name" value="Putative isomerase YbhE"/>
    <property type="match status" value="1"/>
</dbReference>
<dbReference type="PANTHER" id="PTHR22840:SF12">
    <property type="entry name" value="WD REPEAT-CONTAINING PROTEIN 36"/>
    <property type="match status" value="1"/>
</dbReference>
<dbReference type="Pfam" id="PF25171">
    <property type="entry name" value="Beta-prop_WDR36-Utp21_1st"/>
    <property type="match status" value="1"/>
</dbReference>
<evidence type="ECO:0000256" key="2">
    <source>
        <dbReference type="ARBA" id="ARBA00022737"/>
    </source>
</evidence>
<dbReference type="InterPro" id="IPR019775">
    <property type="entry name" value="WD40_repeat_CS"/>
</dbReference>
<evidence type="ECO:0000256" key="1">
    <source>
        <dbReference type="ARBA" id="ARBA00022574"/>
    </source>
</evidence>
<reference evidence="6 7" key="1">
    <citation type="journal article" date="2012" name="PLoS ONE">
        <title>Sequence and analysis of the genome of the pathogenic yeast Candida orthopsilosis.</title>
        <authorList>
            <person name="Riccombeni A."/>
            <person name="Vidanes G."/>
            <person name="Proux-Wera E."/>
            <person name="Wolfe K.H."/>
            <person name="Butler G."/>
        </authorList>
    </citation>
    <scope>NUCLEOTIDE SEQUENCE [LARGE SCALE GENOMIC DNA]</scope>
    <source>
        <strain evidence="6 7">Co 90-125</strain>
    </source>
</reference>
<keyword evidence="2" id="KW-0677">Repeat</keyword>
<dbReference type="GO" id="GO:0006364">
    <property type="term" value="P:rRNA processing"/>
    <property type="evidence" value="ECO:0007669"/>
    <property type="project" value="InterPro"/>
</dbReference>
<dbReference type="PROSITE" id="PS50294">
    <property type="entry name" value="WD_REPEATS_REGION"/>
    <property type="match status" value="1"/>
</dbReference>
<dbReference type="KEGG" id="cot:CORT_0A10270"/>
<dbReference type="InterPro" id="IPR001680">
    <property type="entry name" value="WD40_rpt"/>
</dbReference>
<dbReference type="GO" id="GO:0034388">
    <property type="term" value="C:Pwp2p-containing subcomplex of 90S preribosome"/>
    <property type="evidence" value="ECO:0007669"/>
    <property type="project" value="TreeGrafter"/>
</dbReference>
<dbReference type="EMBL" id="HE681719">
    <property type="protein sequence ID" value="CCG21412.1"/>
    <property type="molecule type" value="Genomic_DNA"/>
</dbReference>